<evidence type="ECO:0000313" key="2">
    <source>
        <dbReference type="Proteomes" id="UP000199672"/>
    </source>
</evidence>
<dbReference type="InterPro" id="IPR011990">
    <property type="entry name" value="TPR-like_helical_dom_sf"/>
</dbReference>
<dbReference type="OrthoDB" id="725917at2"/>
<proteinExistence type="predicted"/>
<dbReference type="EMBL" id="FOMH01000011">
    <property type="protein sequence ID" value="SFD75021.1"/>
    <property type="molecule type" value="Genomic_DNA"/>
</dbReference>
<dbReference type="PROSITE" id="PS51257">
    <property type="entry name" value="PROKAR_LIPOPROTEIN"/>
    <property type="match status" value="1"/>
</dbReference>
<sequence length="523" mass="57741">MKKIFFSSMFALFLFTSCENYLDVNEKQSNNANFDAIAPNQMLAGALNNYTNHQLNSLSTYGNRMTYVWGLNSGFTSNDPAWTYTFDSNSYSALFETTYLFADNFQDILDKQDKFPDYQYHFGIAKIFKVMLMDYATALYGDVPYSEAFKNSIPAPKYDDDKTIIPALFKELDEARAYLSSTDAVELGSEDIIFHGDIPSWIKFLNTVELKLVLRLSKTTDATLVALRTARAAQLNALQNFVTADVACNPGYNSSDATKRSPLYRFYGLNEALSDWTSANRANAGGAFIIDILNGTLNNTDINSTGIVDPRRARMFASVPAGSPGAGTWIGNTLGLFPLDPISRMSSFFIGRVGSDENGMIRDAYIMQLAESKFLQAEAAQRGYISGDAHALFLDGINASMAFNSKLWGTNTTAQIPALNPTAYLAAIDSRNGLGWTGSTDKINAIITQKYLALAQWHGIELYIDQQRTGYPKTPLPVGVIQTNAPNRLIYPTSEYSSNSSNVPNVSGSEIFSVNAKTPYYLQ</sequence>
<dbReference type="RefSeq" id="WP_091496663.1">
    <property type="nucleotide sequence ID" value="NZ_FOMH01000011.1"/>
</dbReference>
<dbReference type="STRING" id="739143.SAMN05216297_111213"/>
<dbReference type="Pfam" id="PF12771">
    <property type="entry name" value="SusD-like_2"/>
    <property type="match status" value="1"/>
</dbReference>
<dbReference type="SUPFAM" id="SSF48452">
    <property type="entry name" value="TPR-like"/>
    <property type="match status" value="1"/>
</dbReference>
<dbReference type="Proteomes" id="UP000199672">
    <property type="component" value="Unassembled WGS sequence"/>
</dbReference>
<evidence type="ECO:0000313" key="1">
    <source>
        <dbReference type="EMBL" id="SFD75021.1"/>
    </source>
</evidence>
<accession>A0A1I1UW38</accession>
<reference evidence="2" key="1">
    <citation type="submission" date="2016-10" db="EMBL/GenBank/DDBJ databases">
        <authorList>
            <person name="Varghese N."/>
            <person name="Submissions S."/>
        </authorList>
    </citation>
    <scope>NUCLEOTIDE SEQUENCE [LARGE SCALE GENOMIC DNA]</scope>
    <source>
        <strain evidence="2">CGMCC 1.10370</strain>
    </source>
</reference>
<organism evidence="1 2">
    <name type="scientific">Flavobacterium phragmitis</name>
    <dbReference type="NCBI Taxonomy" id="739143"/>
    <lineage>
        <taxon>Bacteria</taxon>
        <taxon>Pseudomonadati</taxon>
        <taxon>Bacteroidota</taxon>
        <taxon>Flavobacteriia</taxon>
        <taxon>Flavobacteriales</taxon>
        <taxon>Flavobacteriaceae</taxon>
        <taxon>Flavobacterium</taxon>
    </lineage>
</organism>
<dbReference type="AlphaFoldDB" id="A0A1I1UW38"/>
<keyword evidence="2" id="KW-1185">Reference proteome</keyword>
<protein>
    <submittedName>
        <fullName evidence="1">Starch-binding associating with outer membrane</fullName>
    </submittedName>
</protein>
<dbReference type="Gene3D" id="1.25.40.390">
    <property type="match status" value="1"/>
</dbReference>
<gene>
    <name evidence="1" type="ORF">SAMN05216297_111213</name>
</gene>
<dbReference type="InterPro" id="IPR041662">
    <property type="entry name" value="SusD-like_2"/>
</dbReference>
<name>A0A1I1UW38_9FLAO</name>